<protein>
    <submittedName>
        <fullName evidence="1">Elicitor-responsive protein 3</fullName>
    </submittedName>
</protein>
<sequence length="349" mass="38315">MVRDGDGMVEGRDGEGRRLVEGRDGHGEGRRMAEGDGATARQDCGHDEGDGFCIPEGQSEPPVAMGNICSQVIFTIVCQSQASLSLGNYSIQGVYTAQGQARPHFPMGSNYVEGVYTAQGQARPHFPIGSNYVEGVYTAQGQSRPPFPMGSKGHGRAIYISQCQSQSRPESQSQPPFAMGRTSVHDVMYPTYDLLGFVFRLQILSWSFCVVLLLGAKGIENTDFLSNTDPYAIITCLTQEKRSSVASGKGSTPEWNETFLFTISDDVSELRIKIMDSDYLTQDDFVGEATIPLESLFHEGSIPPTSYNVTKDEQYCGEIRVGLTFTRQRDRGFNLEEESFGGWKQSAVD</sequence>
<organism evidence="1 2">
    <name type="scientific">Camellia lanceoleosa</name>
    <dbReference type="NCBI Taxonomy" id="1840588"/>
    <lineage>
        <taxon>Eukaryota</taxon>
        <taxon>Viridiplantae</taxon>
        <taxon>Streptophyta</taxon>
        <taxon>Embryophyta</taxon>
        <taxon>Tracheophyta</taxon>
        <taxon>Spermatophyta</taxon>
        <taxon>Magnoliopsida</taxon>
        <taxon>eudicotyledons</taxon>
        <taxon>Gunneridae</taxon>
        <taxon>Pentapetalae</taxon>
        <taxon>asterids</taxon>
        <taxon>Ericales</taxon>
        <taxon>Theaceae</taxon>
        <taxon>Camellia</taxon>
    </lineage>
</organism>
<dbReference type="EMBL" id="CM045763">
    <property type="protein sequence ID" value="KAI8022688.1"/>
    <property type="molecule type" value="Genomic_DNA"/>
</dbReference>
<comment type="caution">
    <text evidence="1">The sequence shown here is derived from an EMBL/GenBank/DDBJ whole genome shotgun (WGS) entry which is preliminary data.</text>
</comment>
<keyword evidence="2" id="KW-1185">Reference proteome</keyword>
<name>A0ACC0IBQ5_9ERIC</name>
<gene>
    <name evidence="1" type="ORF">LOK49_LG03G02320</name>
</gene>
<evidence type="ECO:0000313" key="2">
    <source>
        <dbReference type="Proteomes" id="UP001060215"/>
    </source>
</evidence>
<accession>A0ACC0IBQ5</accession>
<reference evidence="1 2" key="1">
    <citation type="journal article" date="2022" name="Plant J.">
        <title>Chromosome-level genome of Camellia lanceoleosa provides a valuable resource for understanding genome evolution and self-incompatibility.</title>
        <authorList>
            <person name="Gong W."/>
            <person name="Xiao S."/>
            <person name="Wang L."/>
            <person name="Liao Z."/>
            <person name="Chang Y."/>
            <person name="Mo W."/>
            <person name="Hu G."/>
            <person name="Li W."/>
            <person name="Zhao G."/>
            <person name="Zhu H."/>
            <person name="Hu X."/>
            <person name="Ji K."/>
            <person name="Xiang X."/>
            <person name="Song Q."/>
            <person name="Yuan D."/>
            <person name="Jin S."/>
            <person name="Zhang L."/>
        </authorList>
    </citation>
    <scope>NUCLEOTIDE SEQUENCE [LARGE SCALE GENOMIC DNA]</scope>
    <source>
        <strain evidence="1">SQ_2022a</strain>
    </source>
</reference>
<evidence type="ECO:0000313" key="1">
    <source>
        <dbReference type="EMBL" id="KAI8022688.1"/>
    </source>
</evidence>
<dbReference type="Proteomes" id="UP001060215">
    <property type="component" value="Chromosome 6"/>
</dbReference>
<proteinExistence type="predicted"/>